<evidence type="ECO:0000313" key="9">
    <source>
        <dbReference type="Proteomes" id="UP000001784"/>
    </source>
</evidence>
<evidence type="ECO:0000256" key="6">
    <source>
        <dbReference type="ARBA" id="ARBA00023284"/>
    </source>
</evidence>
<dbReference type="InterPro" id="IPR016156">
    <property type="entry name" value="FAD/NAD-linked_Rdtase_dimer_sf"/>
</dbReference>
<comment type="cofactor">
    <cofactor evidence="1">
        <name>FAD</name>
        <dbReference type="ChEBI" id="CHEBI:57692"/>
    </cofactor>
</comment>
<dbReference type="InterPro" id="IPR036873">
    <property type="entry name" value="Rhodanese-like_dom_sf"/>
</dbReference>
<dbReference type="Pfam" id="PF00581">
    <property type="entry name" value="Rhodanese"/>
    <property type="match status" value="1"/>
</dbReference>
<dbReference type="RefSeq" id="WP_011698260.1">
    <property type="nucleotide sequence ID" value="NC_008554.1"/>
</dbReference>
<dbReference type="SMART" id="SM00450">
    <property type="entry name" value="RHOD"/>
    <property type="match status" value="1"/>
</dbReference>
<dbReference type="InterPro" id="IPR023753">
    <property type="entry name" value="FAD/NAD-binding_dom"/>
</dbReference>
<dbReference type="FunCoup" id="A0LI37">
    <property type="interactions" value="247"/>
</dbReference>
<dbReference type="PANTHER" id="PTHR43429">
    <property type="entry name" value="PYRIDINE NUCLEOTIDE-DISULFIDE OXIDOREDUCTASE DOMAIN-CONTAINING"/>
    <property type="match status" value="1"/>
</dbReference>
<dbReference type="PROSITE" id="PS51257">
    <property type="entry name" value="PROKAR_LIPOPROTEIN"/>
    <property type="match status" value="1"/>
</dbReference>
<evidence type="ECO:0000256" key="3">
    <source>
        <dbReference type="ARBA" id="ARBA00022630"/>
    </source>
</evidence>
<keyword evidence="5" id="KW-0560">Oxidoreductase</keyword>
<dbReference type="AlphaFoldDB" id="A0LI37"/>
<keyword evidence="4" id="KW-0274">FAD</keyword>
<dbReference type="eggNOG" id="COG0607">
    <property type="taxonomic scope" value="Bacteria"/>
</dbReference>
<organism evidence="8 9">
    <name type="scientific">Syntrophobacter fumaroxidans (strain DSM 10017 / MPOB)</name>
    <dbReference type="NCBI Taxonomy" id="335543"/>
    <lineage>
        <taxon>Bacteria</taxon>
        <taxon>Pseudomonadati</taxon>
        <taxon>Thermodesulfobacteriota</taxon>
        <taxon>Syntrophobacteria</taxon>
        <taxon>Syntrophobacterales</taxon>
        <taxon>Syntrophobacteraceae</taxon>
        <taxon>Syntrophobacter</taxon>
    </lineage>
</organism>
<evidence type="ECO:0000256" key="5">
    <source>
        <dbReference type="ARBA" id="ARBA00023002"/>
    </source>
</evidence>
<evidence type="ECO:0000256" key="2">
    <source>
        <dbReference type="ARBA" id="ARBA00009130"/>
    </source>
</evidence>
<sequence precursor="true">MASGKRILIVGGVAGGASCAARARRLSEEAEIIMFEKGPFVSFANCGLPFHIGDVIEKEEALMVASPQLFKERFNVDVRVNSEVVSIDRRNSEIAVKDLSSGETYTEKYDALVLSPGAAPVRLPIPGIDLPGVFTLRNIPDTRRIREWVSANGSNRALVVGGGFIGLEMTENLVKRGLTVTIVEAQSHVMPALDPEMVSPVHSELKRCGVSLRLGESVTGFQSMPDGSIRAGLASGGEEQADIVIVCVGVRPETKLAREAGLEIGELGGIRVDSRMRTSDPAIWAVGDAVEVRDFITGGWTLIPLAGPANRQGRVAADVILGRDREFRGVQGTAVCGVFDVTVASTGLSEKTLKRLGLWKQDYEKIYLHPGHHALYYPGARTISLKLIFSKKDGRIIGCQAAGKEGVEKRVDVISMAIQSNRTVFDLEEAELCYAPQYGSAKDPVNMAGMIAANVLRGDSSIAQWDEIASAAPFVLDVRDVKEFGKGHVEQAVNIPLDQLRTRMNEVPGDRDVWAYCLVGQRSYYAMRLLSQNGFNVKSISGGYRTFLAAKGGK</sequence>
<dbReference type="Gene3D" id="3.50.50.60">
    <property type="entry name" value="FAD/NAD(P)-binding domain"/>
    <property type="match status" value="2"/>
</dbReference>
<dbReference type="InterPro" id="IPR050260">
    <property type="entry name" value="FAD-bd_OxRdtase"/>
</dbReference>
<dbReference type="EMBL" id="CP000478">
    <property type="protein sequence ID" value="ABK17089.1"/>
    <property type="molecule type" value="Genomic_DNA"/>
</dbReference>
<gene>
    <name evidence="8" type="ordered locus">Sfum_1398</name>
</gene>
<dbReference type="InterPro" id="IPR004099">
    <property type="entry name" value="Pyr_nucl-diS_OxRdtase_dimer"/>
</dbReference>
<evidence type="ECO:0000256" key="1">
    <source>
        <dbReference type="ARBA" id="ARBA00001974"/>
    </source>
</evidence>
<keyword evidence="9" id="KW-1185">Reference proteome</keyword>
<protein>
    <submittedName>
        <fullName evidence="8">FAD-dependent pyridine nucleotide-disulphide oxidoreductase</fullName>
    </submittedName>
</protein>
<dbReference type="Proteomes" id="UP000001784">
    <property type="component" value="Chromosome"/>
</dbReference>
<dbReference type="InterPro" id="IPR036188">
    <property type="entry name" value="FAD/NAD-bd_sf"/>
</dbReference>
<dbReference type="Gene3D" id="3.40.250.10">
    <property type="entry name" value="Rhodanese-like domain"/>
    <property type="match status" value="1"/>
</dbReference>
<reference evidence="8 9" key="1">
    <citation type="submission" date="2006-10" db="EMBL/GenBank/DDBJ databases">
        <title>Complete sequence of Syntrophobacter fumaroxidans MPOB.</title>
        <authorList>
            <consortium name="US DOE Joint Genome Institute"/>
            <person name="Copeland A."/>
            <person name="Lucas S."/>
            <person name="Lapidus A."/>
            <person name="Barry K."/>
            <person name="Detter J.C."/>
            <person name="Glavina del Rio T."/>
            <person name="Hammon N."/>
            <person name="Israni S."/>
            <person name="Pitluck S."/>
            <person name="Goltsman E.G."/>
            <person name="Martinez M."/>
            <person name="Schmutz J."/>
            <person name="Larimer F."/>
            <person name="Land M."/>
            <person name="Hauser L."/>
            <person name="Kyrpides N."/>
            <person name="Kim E."/>
            <person name="Boone D.R."/>
            <person name="Brockman F."/>
            <person name="Culley D."/>
            <person name="Ferry J."/>
            <person name="Gunsalus R."/>
            <person name="McInerney M.J."/>
            <person name="Morrison M."/>
            <person name="Plugge C."/>
            <person name="Rohlin L."/>
            <person name="Scholten J."/>
            <person name="Sieber J."/>
            <person name="Stams A.J.M."/>
            <person name="Worm P."/>
            <person name="Henstra A.M."/>
            <person name="Richardson P."/>
        </authorList>
    </citation>
    <scope>NUCLEOTIDE SEQUENCE [LARGE SCALE GENOMIC DNA]</scope>
    <source>
        <strain evidence="9">DSM 10017 / MPOB</strain>
    </source>
</reference>
<dbReference type="eggNOG" id="COG0446">
    <property type="taxonomic scope" value="Bacteria"/>
</dbReference>
<dbReference type="PRINTS" id="PR00411">
    <property type="entry name" value="PNDRDTASEI"/>
</dbReference>
<dbReference type="HOGENOM" id="CLU_003291_1_2_7"/>
<feature type="domain" description="Rhodanese" evidence="7">
    <location>
        <begin position="469"/>
        <end position="552"/>
    </location>
</feature>
<dbReference type="STRING" id="335543.Sfum_1398"/>
<dbReference type="GO" id="GO:0016491">
    <property type="term" value="F:oxidoreductase activity"/>
    <property type="evidence" value="ECO:0007669"/>
    <property type="project" value="UniProtKB-KW"/>
</dbReference>
<dbReference type="Pfam" id="PF02852">
    <property type="entry name" value="Pyr_redox_dim"/>
    <property type="match status" value="1"/>
</dbReference>
<dbReference type="SUPFAM" id="SSF55424">
    <property type="entry name" value="FAD/NAD-linked reductases, dimerisation (C-terminal) domain"/>
    <property type="match status" value="1"/>
</dbReference>
<dbReference type="PROSITE" id="PS50206">
    <property type="entry name" value="RHODANESE_3"/>
    <property type="match status" value="1"/>
</dbReference>
<dbReference type="Pfam" id="PF07992">
    <property type="entry name" value="Pyr_redox_2"/>
    <property type="match status" value="1"/>
</dbReference>
<comment type="similarity">
    <text evidence="2">Belongs to the class-III pyridine nucleotide-disulfide oxidoreductase family.</text>
</comment>
<proteinExistence type="inferred from homology"/>
<dbReference type="InterPro" id="IPR001763">
    <property type="entry name" value="Rhodanese-like_dom"/>
</dbReference>
<accession>A0LI37</accession>
<evidence type="ECO:0000313" key="8">
    <source>
        <dbReference type="EMBL" id="ABK17089.1"/>
    </source>
</evidence>
<name>A0LI37_SYNFM</name>
<keyword evidence="6" id="KW-0676">Redox-active center</keyword>
<evidence type="ECO:0000259" key="7">
    <source>
        <dbReference type="PROSITE" id="PS50206"/>
    </source>
</evidence>
<dbReference type="KEGG" id="sfu:Sfum_1398"/>
<dbReference type="InParanoid" id="A0LI37"/>
<dbReference type="SUPFAM" id="SSF52821">
    <property type="entry name" value="Rhodanese/Cell cycle control phosphatase"/>
    <property type="match status" value="1"/>
</dbReference>
<evidence type="ECO:0000256" key="4">
    <source>
        <dbReference type="ARBA" id="ARBA00022827"/>
    </source>
</evidence>
<dbReference type="PANTHER" id="PTHR43429:SF1">
    <property type="entry name" value="NAD(P)H SULFUR OXIDOREDUCTASE (COA-DEPENDENT)"/>
    <property type="match status" value="1"/>
</dbReference>
<dbReference type="PRINTS" id="PR00368">
    <property type="entry name" value="FADPNR"/>
</dbReference>
<keyword evidence="3" id="KW-0285">Flavoprotein</keyword>
<dbReference type="SUPFAM" id="SSF51905">
    <property type="entry name" value="FAD/NAD(P)-binding domain"/>
    <property type="match status" value="2"/>
</dbReference>